<feature type="region of interest" description="Disordered" evidence="1">
    <location>
        <begin position="289"/>
        <end position="346"/>
    </location>
</feature>
<evidence type="ECO:0008006" key="4">
    <source>
        <dbReference type="Google" id="ProtNLM"/>
    </source>
</evidence>
<name>A0AAD2JPV9_9STRA</name>
<feature type="compositionally biased region" description="Basic residues" evidence="1">
    <location>
        <begin position="483"/>
        <end position="496"/>
    </location>
</feature>
<proteinExistence type="predicted"/>
<feature type="compositionally biased region" description="Basic and acidic residues" evidence="1">
    <location>
        <begin position="316"/>
        <end position="340"/>
    </location>
</feature>
<gene>
    <name evidence="2" type="ORF">CYCCA115_LOCUS23227</name>
</gene>
<evidence type="ECO:0000313" key="2">
    <source>
        <dbReference type="EMBL" id="CAJ1968413.1"/>
    </source>
</evidence>
<keyword evidence="3" id="KW-1185">Reference proteome</keyword>
<protein>
    <recommendedName>
        <fullName evidence="4">PWWP domain-containing protein</fullName>
    </recommendedName>
</protein>
<evidence type="ECO:0000313" key="3">
    <source>
        <dbReference type="Proteomes" id="UP001295423"/>
    </source>
</evidence>
<dbReference type="EMBL" id="CAKOGP040002380">
    <property type="protein sequence ID" value="CAJ1968413.1"/>
    <property type="molecule type" value="Genomic_DNA"/>
</dbReference>
<feature type="compositionally biased region" description="Polar residues" evidence="1">
    <location>
        <begin position="511"/>
        <end position="520"/>
    </location>
</feature>
<comment type="caution">
    <text evidence="2">The sequence shown here is derived from an EMBL/GenBank/DDBJ whole genome shotgun (WGS) entry which is preliminary data.</text>
</comment>
<accession>A0AAD2JPV9</accession>
<feature type="region of interest" description="Disordered" evidence="1">
    <location>
        <begin position="433"/>
        <end position="547"/>
    </location>
</feature>
<feature type="region of interest" description="Disordered" evidence="1">
    <location>
        <begin position="576"/>
        <end position="612"/>
    </location>
</feature>
<evidence type="ECO:0000256" key="1">
    <source>
        <dbReference type="SAM" id="MobiDB-lite"/>
    </source>
</evidence>
<dbReference type="Proteomes" id="UP001295423">
    <property type="component" value="Unassembled WGS sequence"/>
</dbReference>
<sequence length="767" mass="87163">MIIHPIEDTIHSSPYSNQQEQCPEVQLLQRLVWVQYQSYWWPALLFQDYSELQDFVADEMDPIMKAQMAVAIMRQLKQRMNTKVARLLGKSTIEVVEITTKYHEFYIKLPEFLPKAIDRPRYGRETQLFLDMHRALDQVEVIISEITEKPFSLLPGMGSITWLQKAQAQVAKREFRMDKGACTYYPELRDKTKGDTSISPVAQERPMADLIQSQQSPIPSHIQQQFHRGGRDASNQDQMLQQYQALSKLAHDHSDDQSVESMFSTGVVPPERTSSGKAVRAIKHIDSASTKLKSNRTKHSADKRIGRKSMPSIQEQRVEGRDEMASRTHRITSDSRRETTAPETTSLRKIGGRVRAPLARQTKAGIRRPPMTLAKEMNRVAVPTKSHDGHIRRVQEYLLHQQMSVTSDHADEAEACIDATDGHHHHQQQILPIATPVSQDDSSSEASRNNSIRSRNNIRQNDHAGNVIQMSDQSDMQDDPPRPKRGATNKILRHGPPRPSPSEEREEPTGDSFSNGTDATSIVDHRTATTSQCSHRRRRQTGDLESAAISSSNFDDYLSQTEKTLELLIKRERSSLQKQLQRGSQRRSAERHYNNGGRDHQRSRSGCRRSTEQRLLDPSGFFDGCFLADEDQYEPSVATSYADDTTASIEILPGLEGDDIIPGLSARINRMMADRGFIFSQERPRAAKAHHSRKNKTVPIEILPGLEGDDIVPGLNSEINKLIAKKGFFSRQDVLNLIEELEEPDDESISINCFDEFTRQRVRDKKR</sequence>
<feature type="compositionally biased region" description="Basic and acidic residues" evidence="1">
    <location>
        <begin position="587"/>
        <end position="602"/>
    </location>
</feature>
<reference evidence="2" key="1">
    <citation type="submission" date="2023-08" db="EMBL/GenBank/DDBJ databases">
        <authorList>
            <person name="Audoor S."/>
            <person name="Bilcke G."/>
        </authorList>
    </citation>
    <scope>NUCLEOTIDE SEQUENCE</scope>
</reference>
<organism evidence="2 3">
    <name type="scientific">Cylindrotheca closterium</name>
    <dbReference type="NCBI Taxonomy" id="2856"/>
    <lineage>
        <taxon>Eukaryota</taxon>
        <taxon>Sar</taxon>
        <taxon>Stramenopiles</taxon>
        <taxon>Ochrophyta</taxon>
        <taxon>Bacillariophyta</taxon>
        <taxon>Bacillariophyceae</taxon>
        <taxon>Bacillariophycidae</taxon>
        <taxon>Bacillariales</taxon>
        <taxon>Bacillariaceae</taxon>
        <taxon>Cylindrotheca</taxon>
    </lineage>
</organism>
<dbReference type="AlphaFoldDB" id="A0AAD2JPV9"/>
<feature type="compositionally biased region" description="Low complexity" evidence="1">
    <location>
        <begin position="444"/>
        <end position="459"/>
    </location>
</feature>